<reference evidence="2 3" key="1">
    <citation type="submission" date="2018-05" db="EMBL/GenBank/DDBJ databases">
        <title>Genomic Encyclopedia of Archaeal and Bacterial Type Strains, Phase II (KMG-II): from individual species to whole genera.</title>
        <authorList>
            <person name="Goeker M."/>
        </authorList>
    </citation>
    <scope>NUCLEOTIDE SEQUENCE [LARGE SCALE GENOMIC DNA]</scope>
    <source>
        <strain evidence="2 3">DSM 22214</strain>
    </source>
</reference>
<dbReference type="RefSeq" id="WP_109745500.1">
    <property type="nucleotide sequence ID" value="NZ_QGGO01000046.1"/>
</dbReference>
<dbReference type="OrthoDB" id="773007at2"/>
<dbReference type="InterPro" id="IPR010982">
    <property type="entry name" value="Lambda_DNA-bd_dom_sf"/>
</dbReference>
<sequence>MLFETLKIKDVKTNTGELVKVMRKQQNLSQDQLAELLGLSRLTIQNLESGKNITIDTLLKVFQYFDCLEKFDQFIKQEIENNNYKSLY</sequence>
<proteinExistence type="predicted"/>
<dbReference type="GO" id="GO:0003677">
    <property type="term" value="F:DNA binding"/>
    <property type="evidence" value="ECO:0007669"/>
    <property type="project" value="InterPro"/>
</dbReference>
<dbReference type="SMART" id="SM00530">
    <property type="entry name" value="HTH_XRE"/>
    <property type="match status" value="1"/>
</dbReference>
<dbReference type="CDD" id="cd00093">
    <property type="entry name" value="HTH_XRE"/>
    <property type="match status" value="1"/>
</dbReference>
<dbReference type="EMBL" id="QGGO01000046">
    <property type="protein sequence ID" value="PWK16730.1"/>
    <property type="molecule type" value="Genomic_DNA"/>
</dbReference>
<keyword evidence="3" id="KW-1185">Reference proteome</keyword>
<comment type="caution">
    <text evidence="2">The sequence shown here is derived from an EMBL/GenBank/DDBJ whole genome shotgun (WGS) entry which is preliminary data.</text>
</comment>
<dbReference type="PROSITE" id="PS50943">
    <property type="entry name" value="HTH_CROC1"/>
    <property type="match status" value="1"/>
</dbReference>
<evidence type="ECO:0000313" key="3">
    <source>
        <dbReference type="Proteomes" id="UP000245489"/>
    </source>
</evidence>
<dbReference type="Pfam" id="PF01381">
    <property type="entry name" value="HTH_3"/>
    <property type="match status" value="1"/>
</dbReference>
<accession>A0A316E1N6</accession>
<dbReference type="AlphaFoldDB" id="A0A316E1N6"/>
<dbReference type="Gene3D" id="1.10.260.40">
    <property type="entry name" value="lambda repressor-like DNA-binding domains"/>
    <property type="match status" value="1"/>
</dbReference>
<dbReference type="InterPro" id="IPR001387">
    <property type="entry name" value="Cro/C1-type_HTH"/>
</dbReference>
<dbReference type="SUPFAM" id="SSF47413">
    <property type="entry name" value="lambda repressor-like DNA-binding domains"/>
    <property type="match status" value="1"/>
</dbReference>
<name>A0A316E1N6_9BACT</name>
<organism evidence="2 3">
    <name type="scientific">Arcicella aurantiaca</name>
    <dbReference type="NCBI Taxonomy" id="591202"/>
    <lineage>
        <taxon>Bacteria</taxon>
        <taxon>Pseudomonadati</taxon>
        <taxon>Bacteroidota</taxon>
        <taxon>Cytophagia</taxon>
        <taxon>Cytophagales</taxon>
        <taxon>Flectobacillaceae</taxon>
        <taxon>Arcicella</taxon>
    </lineage>
</organism>
<feature type="domain" description="HTH cro/C1-type" evidence="1">
    <location>
        <begin position="19"/>
        <end position="71"/>
    </location>
</feature>
<protein>
    <submittedName>
        <fullName evidence="2">Helix-turn-helix protein</fullName>
    </submittedName>
</protein>
<evidence type="ECO:0000313" key="2">
    <source>
        <dbReference type="EMBL" id="PWK16730.1"/>
    </source>
</evidence>
<gene>
    <name evidence="2" type="ORF">LV89_04799</name>
</gene>
<dbReference type="Proteomes" id="UP000245489">
    <property type="component" value="Unassembled WGS sequence"/>
</dbReference>
<evidence type="ECO:0000259" key="1">
    <source>
        <dbReference type="PROSITE" id="PS50943"/>
    </source>
</evidence>